<evidence type="ECO:0000313" key="3">
    <source>
        <dbReference type="Ensembl" id="ENSAOWP00000026899.1"/>
    </source>
</evidence>
<dbReference type="GO" id="GO:0016788">
    <property type="term" value="F:hydrolase activity, acting on ester bonds"/>
    <property type="evidence" value="ECO:0007669"/>
    <property type="project" value="InterPro"/>
</dbReference>
<dbReference type="Pfam" id="PF01026">
    <property type="entry name" value="TatD_DNase"/>
    <property type="match status" value="1"/>
</dbReference>
<keyword evidence="2" id="KW-0472">Membrane</keyword>
<dbReference type="Proteomes" id="UP000694424">
    <property type="component" value="Unplaced"/>
</dbReference>
<accession>A0A8B9QJ37</accession>
<sequence>VPGFVKPSLFLCYFFLPPPLMLGFSALLAYSSASKARETVRKISLNGILVETDASYSLPSQVRKRALEGCTCQHSHSGLALHAVKEIAHLKSLLLSLVLPALQQNTRHMYDLQELSRKCC</sequence>
<keyword evidence="4" id="KW-1185">Reference proteome</keyword>
<dbReference type="InterPro" id="IPR001130">
    <property type="entry name" value="TatD-like"/>
</dbReference>
<organism evidence="3 4">
    <name type="scientific">Apteryx owenii</name>
    <name type="common">Little spotted kiwi</name>
    <dbReference type="NCBI Taxonomy" id="8824"/>
    <lineage>
        <taxon>Eukaryota</taxon>
        <taxon>Metazoa</taxon>
        <taxon>Chordata</taxon>
        <taxon>Craniata</taxon>
        <taxon>Vertebrata</taxon>
        <taxon>Euteleostomi</taxon>
        <taxon>Archelosauria</taxon>
        <taxon>Archosauria</taxon>
        <taxon>Dinosauria</taxon>
        <taxon>Saurischia</taxon>
        <taxon>Theropoda</taxon>
        <taxon>Coelurosauria</taxon>
        <taxon>Aves</taxon>
        <taxon>Palaeognathae</taxon>
        <taxon>Apterygiformes</taxon>
        <taxon>Apterygidae</taxon>
        <taxon>Apteryx</taxon>
    </lineage>
</organism>
<name>A0A8B9QJ37_APTOW</name>
<proteinExistence type="inferred from homology"/>
<evidence type="ECO:0000256" key="2">
    <source>
        <dbReference type="SAM" id="Phobius"/>
    </source>
</evidence>
<reference evidence="3" key="2">
    <citation type="submission" date="2025-09" db="UniProtKB">
        <authorList>
            <consortium name="Ensembl"/>
        </authorList>
    </citation>
    <scope>IDENTIFICATION</scope>
</reference>
<protein>
    <submittedName>
        <fullName evidence="3">Uncharacterized protein</fullName>
    </submittedName>
</protein>
<dbReference type="SUPFAM" id="SSF51556">
    <property type="entry name" value="Metallo-dependent hydrolases"/>
    <property type="match status" value="1"/>
</dbReference>
<evidence type="ECO:0000256" key="1">
    <source>
        <dbReference type="ARBA" id="ARBA00009275"/>
    </source>
</evidence>
<dbReference type="Gene3D" id="3.20.20.140">
    <property type="entry name" value="Metal-dependent hydrolases"/>
    <property type="match status" value="1"/>
</dbReference>
<comment type="similarity">
    <text evidence="1">Belongs to the metallo-dependent hydrolases superfamily. TatD-type hydrolase family.</text>
</comment>
<dbReference type="InterPro" id="IPR032466">
    <property type="entry name" value="Metal_Hydrolase"/>
</dbReference>
<dbReference type="Ensembl" id="ENSAOWT00000030464.1">
    <property type="protein sequence ID" value="ENSAOWP00000026899.1"/>
    <property type="gene ID" value="ENSAOWG00000018131.1"/>
</dbReference>
<dbReference type="PANTHER" id="PTHR46363:SF1">
    <property type="entry name" value="DEOXYRIBONUCLEASE TATDN2-RELATED"/>
    <property type="match status" value="1"/>
</dbReference>
<keyword evidence="2" id="KW-0812">Transmembrane</keyword>
<dbReference type="AlphaFoldDB" id="A0A8B9QJ37"/>
<keyword evidence="2" id="KW-1133">Transmembrane helix</keyword>
<evidence type="ECO:0000313" key="4">
    <source>
        <dbReference type="Proteomes" id="UP000694424"/>
    </source>
</evidence>
<reference evidence="3" key="1">
    <citation type="submission" date="2025-08" db="UniProtKB">
        <authorList>
            <consortium name="Ensembl"/>
        </authorList>
    </citation>
    <scope>IDENTIFICATION</scope>
</reference>
<dbReference type="PANTHER" id="PTHR46363">
    <property type="entry name" value="DEOXYRIBONUCLEASE TATDN2-RELATED"/>
    <property type="match status" value="1"/>
</dbReference>
<feature type="transmembrane region" description="Helical" evidence="2">
    <location>
        <begin position="13"/>
        <end position="33"/>
    </location>
</feature>